<dbReference type="CDD" id="cd03567">
    <property type="entry name" value="VHS_GGA_metazoan"/>
    <property type="match status" value="1"/>
</dbReference>
<dbReference type="InterPro" id="IPR038425">
    <property type="entry name" value="GAT_sf"/>
</dbReference>
<sequence>MATSDDTLENLLNKATDPSQQEADVDKITAFCDKVNAELEGPLLSTRLLAHKIQSPQEKEALYALITLEACVKNCGRYFHQEIGKFRFLNELIKVVSPKYLGSRTPMAVKKRCIEVMYSWHKGLGHEPKITEAYKMLKAQGIVKQDPVYMDRTFDPFPPPKPRKADFEDDEKAKTLEKLLRSKNPEDLQAANRLIKNMVKEDAEKSERKSRRINELEAVGNQGKLLTEMINQYSASATSKEELEMMKELYESLEKARPSLFRLASDTDENDTDGINEILGANDEVTRVMTLYKEKVEGEKPVGDYTAGAKGDTSLLDDLGFDSSTRQTAPASTENSSAGLLENDFRSFGLGDMSDLGSVFNNPTAATAQQQQMPGMVGLTSPAGIGMPNFGAQPNFGGMAAPAASSLSFPGAMPPAYSAISHNVRPMAPAAAPALTPALASVSTNGVHPASSQSQPVVSVFSQPGSSSNSAAANASPSLSDLDILDKSLQDYKLSKESFPVKTAPAKLPMNQLAANKAAAAAAAAAGASTTSAALAPQPPTAASNSLLTPQPASSASSTTALLPSLAPAPAPVLASNNTSPAEADFSPLVSAAPEPELLPLTDVFVPLEKIQPAPNIPSVQAYEKNGLKVVVHFAADRPRPDVVTMVVSTMSTNPSPVSGFVFQAAVPKIMKVKLQPPSAAEFPAFNPILPPAAITQVMLVANPRKEKVRLKYKLSYTIGGEQFSDVGDIEGIPVQ</sequence>
<comment type="similarity">
    <text evidence="3">Belongs to the GGA protein family.</text>
</comment>
<dbReference type="Gene3D" id="2.60.40.1230">
    <property type="match status" value="1"/>
</dbReference>
<dbReference type="PROSITE" id="PS50909">
    <property type="entry name" value="GAT"/>
    <property type="match status" value="1"/>
</dbReference>
<dbReference type="Pfam" id="PF18308">
    <property type="entry name" value="GGA_N-GAT"/>
    <property type="match status" value="1"/>
</dbReference>
<proteinExistence type="inferred from homology"/>
<gene>
    <name evidence="14" type="ORF">ElyMa_002580000</name>
</gene>
<feature type="region of interest" description="Disordered" evidence="10">
    <location>
        <begin position="534"/>
        <end position="561"/>
    </location>
</feature>
<evidence type="ECO:0000259" key="12">
    <source>
        <dbReference type="PROSITE" id="PS50180"/>
    </source>
</evidence>
<dbReference type="InterPro" id="IPR027422">
    <property type="entry name" value="GGA1-3"/>
</dbReference>
<dbReference type="InterPro" id="IPR041198">
    <property type="entry name" value="GGA_N-GAT"/>
</dbReference>
<dbReference type="GO" id="GO:0043130">
    <property type="term" value="F:ubiquitin binding"/>
    <property type="evidence" value="ECO:0007669"/>
    <property type="project" value="InterPro"/>
</dbReference>
<evidence type="ECO:0000313" key="15">
    <source>
        <dbReference type="Proteomes" id="UP000762676"/>
    </source>
</evidence>
<dbReference type="EMBL" id="BMAT01005321">
    <property type="protein sequence ID" value="GFR90955.1"/>
    <property type="molecule type" value="Genomic_DNA"/>
</dbReference>
<evidence type="ECO:0000256" key="2">
    <source>
        <dbReference type="ARBA" id="ARBA00004220"/>
    </source>
</evidence>
<dbReference type="InterPro" id="IPR013041">
    <property type="entry name" value="Clathrin_app_Ig-like_sf"/>
</dbReference>
<feature type="domain" description="VHS" evidence="11">
    <location>
        <begin position="15"/>
        <end position="145"/>
    </location>
</feature>
<dbReference type="Gene3D" id="1.20.5.170">
    <property type="match status" value="1"/>
</dbReference>
<dbReference type="SMART" id="SM00288">
    <property type="entry name" value="VHS"/>
    <property type="match status" value="1"/>
</dbReference>
<evidence type="ECO:0000259" key="11">
    <source>
        <dbReference type="PROSITE" id="PS50179"/>
    </source>
</evidence>
<evidence type="ECO:0000256" key="6">
    <source>
        <dbReference type="ARBA" id="ARBA00022843"/>
    </source>
</evidence>
<feature type="region of interest" description="Disordered" evidence="10">
    <location>
        <begin position="319"/>
        <end position="338"/>
    </location>
</feature>
<evidence type="ECO:0000256" key="3">
    <source>
        <dbReference type="ARBA" id="ARBA00008099"/>
    </source>
</evidence>
<dbReference type="GO" id="GO:0005802">
    <property type="term" value="C:trans-Golgi network"/>
    <property type="evidence" value="ECO:0007669"/>
    <property type="project" value="InterPro"/>
</dbReference>
<evidence type="ECO:0000256" key="9">
    <source>
        <dbReference type="ARBA" id="ARBA00023136"/>
    </source>
</evidence>
<dbReference type="Gene3D" id="1.20.58.160">
    <property type="match status" value="1"/>
</dbReference>
<dbReference type="CDD" id="cd14234">
    <property type="entry name" value="GAT_GGA_meta"/>
    <property type="match status" value="1"/>
</dbReference>
<organism evidence="14 15">
    <name type="scientific">Elysia marginata</name>
    <dbReference type="NCBI Taxonomy" id="1093978"/>
    <lineage>
        <taxon>Eukaryota</taxon>
        <taxon>Metazoa</taxon>
        <taxon>Spiralia</taxon>
        <taxon>Lophotrochozoa</taxon>
        <taxon>Mollusca</taxon>
        <taxon>Gastropoda</taxon>
        <taxon>Heterobranchia</taxon>
        <taxon>Euthyneura</taxon>
        <taxon>Panpulmonata</taxon>
        <taxon>Sacoglossa</taxon>
        <taxon>Placobranchoidea</taxon>
        <taxon>Plakobranchidae</taxon>
        <taxon>Elysia</taxon>
    </lineage>
</organism>
<dbReference type="InterPro" id="IPR008152">
    <property type="entry name" value="Clathrin_a/b/g-adaptin_app_Ig"/>
</dbReference>
<dbReference type="InterPro" id="IPR004152">
    <property type="entry name" value="GAT_dom"/>
</dbReference>
<comment type="caution">
    <text evidence="14">The sequence shown here is derived from an EMBL/GenBank/DDBJ whole genome shotgun (WGS) entry which is preliminary data.</text>
</comment>
<keyword evidence="5" id="KW-0967">Endosome</keyword>
<dbReference type="GO" id="GO:0006893">
    <property type="term" value="P:Golgi to plasma membrane transport"/>
    <property type="evidence" value="ECO:0007669"/>
    <property type="project" value="TreeGrafter"/>
</dbReference>
<keyword evidence="6" id="KW-0832">Ubl conjugation</keyword>
<dbReference type="Gene3D" id="1.25.40.90">
    <property type="match status" value="1"/>
</dbReference>
<dbReference type="GO" id="GO:0035091">
    <property type="term" value="F:phosphatidylinositol binding"/>
    <property type="evidence" value="ECO:0007669"/>
    <property type="project" value="InterPro"/>
</dbReference>
<dbReference type="GO" id="GO:0006886">
    <property type="term" value="P:intracellular protein transport"/>
    <property type="evidence" value="ECO:0007669"/>
    <property type="project" value="InterPro"/>
</dbReference>
<evidence type="ECO:0000256" key="8">
    <source>
        <dbReference type="ARBA" id="ARBA00023034"/>
    </source>
</evidence>
<dbReference type="GO" id="GO:0031901">
    <property type="term" value="C:early endosome membrane"/>
    <property type="evidence" value="ECO:0007669"/>
    <property type="project" value="UniProtKB-SubCell"/>
</dbReference>
<feature type="domain" description="GAT" evidence="13">
    <location>
        <begin position="169"/>
        <end position="297"/>
    </location>
</feature>
<dbReference type="Pfam" id="PF03127">
    <property type="entry name" value="GAT"/>
    <property type="match status" value="1"/>
</dbReference>
<dbReference type="Pfam" id="PF02883">
    <property type="entry name" value="Alpha_adaptinC2"/>
    <property type="match status" value="1"/>
</dbReference>
<protein>
    <submittedName>
        <fullName evidence="14">ADP-ribosylation factor-binding protein GGA3</fullName>
    </submittedName>
</protein>
<keyword evidence="9" id="KW-0472">Membrane</keyword>
<feature type="compositionally biased region" description="Low complexity" evidence="10">
    <location>
        <begin position="449"/>
        <end position="477"/>
    </location>
</feature>
<dbReference type="AlphaFoldDB" id="A0AAV4H0J0"/>
<evidence type="ECO:0000259" key="13">
    <source>
        <dbReference type="PROSITE" id="PS50909"/>
    </source>
</evidence>
<keyword evidence="4" id="KW-0813">Transport</keyword>
<evidence type="ECO:0000256" key="10">
    <source>
        <dbReference type="SAM" id="MobiDB-lite"/>
    </source>
</evidence>
<keyword evidence="15" id="KW-1185">Reference proteome</keyword>
<name>A0AAV4H0J0_9GAST</name>
<dbReference type="PANTHER" id="PTHR45905:SF1">
    <property type="entry name" value="GOLGI-LOCALIZED, GAMMA-ADAPTIN EAR CONTAINING, ARF BINDING PROTEIN"/>
    <property type="match status" value="1"/>
</dbReference>
<keyword evidence="7" id="KW-0653">Protein transport</keyword>
<dbReference type="SUPFAM" id="SSF48464">
    <property type="entry name" value="ENTH/VHS domain"/>
    <property type="match status" value="1"/>
</dbReference>
<dbReference type="GO" id="GO:0034394">
    <property type="term" value="P:protein localization to cell surface"/>
    <property type="evidence" value="ECO:0007669"/>
    <property type="project" value="TreeGrafter"/>
</dbReference>
<feature type="compositionally biased region" description="Polar residues" evidence="10">
    <location>
        <begin position="322"/>
        <end position="338"/>
    </location>
</feature>
<accession>A0AAV4H0J0</accession>
<dbReference type="GO" id="GO:0031267">
    <property type="term" value="F:small GTPase binding"/>
    <property type="evidence" value="ECO:0007669"/>
    <property type="project" value="InterPro"/>
</dbReference>
<comment type="subcellular location">
    <subcellularLocation>
        <location evidence="2">Early endosome membrane</location>
        <topology evidence="2">Peripheral membrane protein</topology>
    </subcellularLocation>
    <subcellularLocation>
        <location evidence="1">Golgi apparatus</location>
        <location evidence="1">trans-Golgi network membrane</location>
        <topology evidence="1">Peripheral membrane protein</topology>
    </subcellularLocation>
</comment>
<dbReference type="InterPro" id="IPR008153">
    <property type="entry name" value="GAE_dom"/>
</dbReference>
<dbReference type="PANTHER" id="PTHR45905">
    <property type="entry name" value="GOLGI-LOCALIZED, GAMMA-ADAPTIN EAR CONTAINING, ARF BINDING PROTEIN"/>
    <property type="match status" value="1"/>
</dbReference>
<dbReference type="PROSITE" id="PS50179">
    <property type="entry name" value="VHS"/>
    <property type="match status" value="1"/>
</dbReference>
<dbReference type="SUPFAM" id="SSF89009">
    <property type="entry name" value="GAT-like domain"/>
    <property type="match status" value="1"/>
</dbReference>
<dbReference type="InterPro" id="IPR002014">
    <property type="entry name" value="VHS_dom"/>
</dbReference>
<dbReference type="SUPFAM" id="SSF49348">
    <property type="entry name" value="Clathrin adaptor appendage domain"/>
    <property type="match status" value="1"/>
</dbReference>
<reference evidence="14 15" key="1">
    <citation type="journal article" date="2021" name="Elife">
        <title>Chloroplast acquisition without the gene transfer in kleptoplastic sea slugs, Plakobranchus ocellatus.</title>
        <authorList>
            <person name="Maeda T."/>
            <person name="Takahashi S."/>
            <person name="Yoshida T."/>
            <person name="Shimamura S."/>
            <person name="Takaki Y."/>
            <person name="Nagai Y."/>
            <person name="Toyoda A."/>
            <person name="Suzuki Y."/>
            <person name="Arimoto A."/>
            <person name="Ishii H."/>
            <person name="Satoh N."/>
            <person name="Nishiyama T."/>
            <person name="Hasebe M."/>
            <person name="Maruyama T."/>
            <person name="Minagawa J."/>
            <person name="Obokata J."/>
            <person name="Shigenobu S."/>
        </authorList>
    </citation>
    <scope>NUCLEOTIDE SEQUENCE [LARGE SCALE GENOMIC DNA]</scope>
</reference>
<dbReference type="Pfam" id="PF00790">
    <property type="entry name" value="VHS"/>
    <property type="match status" value="1"/>
</dbReference>
<evidence type="ECO:0000256" key="5">
    <source>
        <dbReference type="ARBA" id="ARBA00022753"/>
    </source>
</evidence>
<evidence type="ECO:0000256" key="4">
    <source>
        <dbReference type="ARBA" id="ARBA00022448"/>
    </source>
</evidence>
<evidence type="ECO:0000313" key="14">
    <source>
        <dbReference type="EMBL" id="GFR90955.1"/>
    </source>
</evidence>
<keyword evidence="8" id="KW-0333">Golgi apparatus</keyword>
<evidence type="ECO:0000256" key="1">
    <source>
        <dbReference type="ARBA" id="ARBA00004150"/>
    </source>
</evidence>
<dbReference type="Proteomes" id="UP000762676">
    <property type="component" value="Unassembled WGS sequence"/>
</dbReference>
<evidence type="ECO:0000256" key="7">
    <source>
        <dbReference type="ARBA" id="ARBA00022927"/>
    </source>
</evidence>
<dbReference type="InterPro" id="IPR008942">
    <property type="entry name" value="ENTH_VHS"/>
</dbReference>
<dbReference type="PROSITE" id="PS50180">
    <property type="entry name" value="GAE"/>
    <property type="match status" value="1"/>
</dbReference>
<dbReference type="SMART" id="SM00809">
    <property type="entry name" value="Alpha_adaptinC2"/>
    <property type="match status" value="1"/>
</dbReference>
<feature type="region of interest" description="Disordered" evidence="10">
    <location>
        <begin position="443"/>
        <end position="477"/>
    </location>
</feature>
<feature type="domain" description="GAE" evidence="12">
    <location>
        <begin position="615"/>
        <end position="734"/>
    </location>
</feature>
<feature type="compositionally biased region" description="Low complexity" evidence="10">
    <location>
        <begin position="546"/>
        <end position="561"/>
    </location>
</feature>